<organism evidence="1 2">
    <name type="scientific">Knipowitschia caucasica</name>
    <name type="common">Caucasian dwarf goby</name>
    <name type="synonym">Pomatoschistus caucasicus</name>
    <dbReference type="NCBI Taxonomy" id="637954"/>
    <lineage>
        <taxon>Eukaryota</taxon>
        <taxon>Metazoa</taxon>
        <taxon>Chordata</taxon>
        <taxon>Craniata</taxon>
        <taxon>Vertebrata</taxon>
        <taxon>Euteleostomi</taxon>
        <taxon>Actinopterygii</taxon>
        <taxon>Neopterygii</taxon>
        <taxon>Teleostei</taxon>
        <taxon>Neoteleostei</taxon>
        <taxon>Acanthomorphata</taxon>
        <taxon>Gobiaria</taxon>
        <taxon>Gobiiformes</taxon>
        <taxon>Gobioidei</taxon>
        <taxon>Gobiidae</taxon>
        <taxon>Gobiinae</taxon>
        <taxon>Knipowitschia</taxon>
    </lineage>
</organism>
<keyword evidence="2" id="KW-1185">Reference proteome</keyword>
<reference evidence="1 2" key="1">
    <citation type="submission" date="2024-04" db="EMBL/GenBank/DDBJ databases">
        <authorList>
            <person name="Waldvogel A.-M."/>
            <person name="Schoenle A."/>
        </authorList>
    </citation>
    <scope>NUCLEOTIDE SEQUENCE [LARGE SCALE GENOMIC DNA]</scope>
</reference>
<accession>A0AAV2JVW1</accession>
<name>A0AAV2JVW1_KNICA</name>
<gene>
    <name evidence="1" type="ORF">KC01_LOCUS11593</name>
</gene>
<sequence>MASSSPLLPLLRPSQLSTSAVAPPVEAGVSGSLFPGQIASSSPELPPHISGCCLLSWPVSLVPSFPDRSPLPPLYCLSSHPPQPSTSAGLASSLGRCFCFPPPPELMFSRGGPPPAALGGVSPRPRRSLCRLRLELTPADLVLFPGREPGRVALLASSPLFGHLFPDTRDKH</sequence>
<proteinExistence type="predicted"/>
<dbReference type="Proteomes" id="UP001497482">
    <property type="component" value="Chromosome 14"/>
</dbReference>
<dbReference type="AlphaFoldDB" id="A0AAV2JVW1"/>
<evidence type="ECO:0000313" key="2">
    <source>
        <dbReference type="Proteomes" id="UP001497482"/>
    </source>
</evidence>
<evidence type="ECO:0000313" key="1">
    <source>
        <dbReference type="EMBL" id="CAL1580791.1"/>
    </source>
</evidence>
<protein>
    <submittedName>
        <fullName evidence="1">Uncharacterized protein</fullName>
    </submittedName>
</protein>
<dbReference type="EMBL" id="OZ035836">
    <property type="protein sequence ID" value="CAL1580791.1"/>
    <property type="molecule type" value="Genomic_DNA"/>
</dbReference>